<dbReference type="Proteomes" id="UP000177141">
    <property type="component" value="Unassembled WGS sequence"/>
</dbReference>
<feature type="transmembrane region" description="Helical" evidence="1">
    <location>
        <begin position="5"/>
        <end position="26"/>
    </location>
</feature>
<reference evidence="2 3" key="1">
    <citation type="journal article" date="2016" name="Nat. Commun.">
        <title>Thousands of microbial genomes shed light on interconnected biogeochemical processes in an aquifer system.</title>
        <authorList>
            <person name="Anantharaman K."/>
            <person name="Brown C.T."/>
            <person name="Hug L.A."/>
            <person name="Sharon I."/>
            <person name="Castelle C.J."/>
            <person name="Probst A.J."/>
            <person name="Thomas B.C."/>
            <person name="Singh A."/>
            <person name="Wilkins M.J."/>
            <person name="Karaoz U."/>
            <person name="Brodie E.L."/>
            <person name="Williams K.H."/>
            <person name="Hubbard S.S."/>
            <person name="Banfield J.F."/>
        </authorList>
    </citation>
    <scope>NUCLEOTIDE SEQUENCE [LARGE SCALE GENOMIC DNA]</scope>
</reference>
<comment type="caution">
    <text evidence="2">The sequence shown here is derived from an EMBL/GenBank/DDBJ whole genome shotgun (WGS) entry which is preliminary data.</text>
</comment>
<evidence type="ECO:0000256" key="1">
    <source>
        <dbReference type="SAM" id="Phobius"/>
    </source>
</evidence>
<feature type="transmembrane region" description="Helical" evidence="1">
    <location>
        <begin position="259"/>
        <end position="279"/>
    </location>
</feature>
<feature type="transmembrane region" description="Helical" evidence="1">
    <location>
        <begin position="139"/>
        <end position="158"/>
    </location>
</feature>
<evidence type="ECO:0000313" key="2">
    <source>
        <dbReference type="EMBL" id="OGK47289.1"/>
    </source>
</evidence>
<keyword evidence="1" id="KW-0472">Membrane</keyword>
<keyword evidence="1" id="KW-0812">Transmembrane</keyword>
<proteinExistence type="predicted"/>
<feature type="transmembrane region" description="Helical" evidence="1">
    <location>
        <begin position="291"/>
        <end position="310"/>
    </location>
</feature>
<gene>
    <name evidence="2" type="ORF">A3A93_05885</name>
</gene>
<evidence type="ECO:0000313" key="3">
    <source>
        <dbReference type="Proteomes" id="UP000177141"/>
    </source>
</evidence>
<keyword evidence="1" id="KW-1133">Transmembrane helix</keyword>
<evidence type="ECO:0008006" key="4">
    <source>
        <dbReference type="Google" id="ProtNLM"/>
    </source>
</evidence>
<feature type="transmembrane region" description="Helical" evidence="1">
    <location>
        <begin position="200"/>
        <end position="219"/>
    </location>
</feature>
<dbReference type="EMBL" id="MGAL01000034">
    <property type="protein sequence ID" value="OGK47289.1"/>
    <property type="molecule type" value="Genomic_DNA"/>
</dbReference>
<protein>
    <recommendedName>
        <fullName evidence="4">Glycosyltransferase RgtA/B/C/D-like domain-containing protein</fullName>
    </recommendedName>
</protein>
<dbReference type="AlphaFoldDB" id="A0A1F7IV90"/>
<organism evidence="2 3">
    <name type="scientific">Candidatus Roizmanbacteria bacterium RIFCSPLOWO2_01_FULL_38_12</name>
    <dbReference type="NCBI Taxonomy" id="1802061"/>
    <lineage>
        <taxon>Bacteria</taxon>
        <taxon>Candidatus Roizmaniibacteriota</taxon>
    </lineage>
</organism>
<feature type="transmembrane region" description="Helical" evidence="1">
    <location>
        <begin position="170"/>
        <end position="194"/>
    </location>
</feature>
<feature type="transmembrane region" description="Helical" evidence="1">
    <location>
        <begin position="353"/>
        <end position="371"/>
    </location>
</feature>
<sequence length="434" mass="51194">MIKRIIQLGSLFPIILTIFFIKNYSINVPYQDQWEMVPLFQKVIHAEISIFDLIAQHNEHRILFPRLIQISLAFLTNWNIKNIYWISFILLCAIYFFLALFMQNICKNKYFCIYLQFMLSWIVFSPIQYEGWFTGMNEFHLTILAMLMTIYLLNLPLLGTTATLSKIFAVFLSIIGSYSHINGLLIWIVGGILIFYRRQFLFLIFWMLLSLMTYLIYFINYSKPIYHPSLMYFFQNPLDFLTYFFGQIGSVLFISEIGISALIGIMIFLIALFNLNSLLKKRSLIKSCIPWLMIFLFSLLSILAIAVARAGFGTTQALSSRYIVYSSLMFISTIEVFYYLVGNYKIKFFSHDLFILLFSFVLIFSIGQNYLKGVDYIKKYYSEMSKIKYCLDYYYRVDSTCLYSVYPNKEVLLERLEYIKQLGWGGFSEFAFSR</sequence>
<feature type="transmembrane region" description="Helical" evidence="1">
    <location>
        <begin position="322"/>
        <end position="341"/>
    </location>
</feature>
<feature type="transmembrane region" description="Helical" evidence="1">
    <location>
        <begin position="83"/>
        <end position="101"/>
    </location>
</feature>
<feature type="transmembrane region" description="Helical" evidence="1">
    <location>
        <begin position="110"/>
        <end position="127"/>
    </location>
</feature>
<name>A0A1F7IV90_9BACT</name>
<accession>A0A1F7IV90</accession>